<evidence type="ECO:0000256" key="1">
    <source>
        <dbReference type="ARBA" id="ARBA00007626"/>
    </source>
</evidence>
<evidence type="ECO:0000256" key="2">
    <source>
        <dbReference type="ARBA" id="ARBA00022737"/>
    </source>
</evidence>
<feature type="repeat" description="PPR" evidence="3">
    <location>
        <begin position="390"/>
        <end position="424"/>
    </location>
</feature>
<dbReference type="PANTHER" id="PTHR47939">
    <property type="entry name" value="MEMBRANE-ASSOCIATED SALT-INDUCIBLE PROTEIN-LIKE"/>
    <property type="match status" value="1"/>
</dbReference>
<organism evidence="5 6">
    <name type="scientific">Tripterygium wilfordii</name>
    <name type="common">Thunder God vine</name>
    <dbReference type="NCBI Taxonomy" id="458696"/>
    <lineage>
        <taxon>Eukaryota</taxon>
        <taxon>Viridiplantae</taxon>
        <taxon>Streptophyta</taxon>
        <taxon>Embryophyta</taxon>
        <taxon>Tracheophyta</taxon>
        <taxon>Spermatophyta</taxon>
        <taxon>Magnoliopsida</taxon>
        <taxon>eudicotyledons</taxon>
        <taxon>Gunneridae</taxon>
        <taxon>Pentapetalae</taxon>
        <taxon>rosids</taxon>
        <taxon>fabids</taxon>
        <taxon>Celastrales</taxon>
        <taxon>Celastraceae</taxon>
        <taxon>Tripterygium</taxon>
    </lineage>
</organism>
<reference evidence="5 6" key="1">
    <citation type="journal article" date="2020" name="Nat. Commun.">
        <title>Genome of Tripterygium wilfordii and identification of cytochrome P450 involved in triptolide biosynthesis.</title>
        <authorList>
            <person name="Tu L."/>
            <person name="Su P."/>
            <person name="Zhang Z."/>
            <person name="Gao L."/>
            <person name="Wang J."/>
            <person name="Hu T."/>
            <person name="Zhou J."/>
            <person name="Zhang Y."/>
            <person name="Zhao Y."/>
            <person name="Liu Y."/>
            <person name="Song Y."/>
            <person name="Tong Y."/>
            <person name="Lu Y."/>
            <person name="Yang J."/>
            <person name="Xu C."/>
            <person name="Jia M."/>
            <person name="Peters R.J."/>
            <person name="Huang L."/>
            <person name="Gao W."/>
        </authorList>
    </citation>
    <scope>NUCLEOTIDE SEQUENCE [LARGE SCALE GENOMIC DNA]</scope>
    <source>
        <strain evidence="6">cv. XIE 37</strain>
        <tissue evidence="5">Leaf</tissue>
    </source>
</reference>
<feature type="repeat" description="PPR" evidence="3">
    <location>
        <begin position="355"/>
        <end position="389"/>
    </location>
</feature>
<dbReference type="InterPro" id="IPR011990">
    <property type="entry name" value="TPR-like_helical_dom_sf"/>
</dbReference>
<feature type="repeat" description="PPR" evidence="3">
    <location>
        <begin position="284"/>
        <end position="319"/>
    </location>
</feature>
<feature type="region of interest" description="Disordered" evidence="4">
    <location>
        <begin position="549"/>
        <end position="580"/>
    </location>
</feature>
<feature type="region of interest" description="Disordered" evidence="4">
    <location>
        <begin position="63"/>
        <end position="100"/>
    </location>
</feature>
<dbReference type="InterPro" id="IPR002885">
    <property type="entry name" value="PPR_rpt"/>
</dbReference>
<name>A0A7J7DSS2_TRIWF</name>
<dbReference type="Gene3D" id="1.25.40.10">
    <property type="entry name" value="Tetratricopeptide repeat domain"/>
    <property type="match status" value="4"/>
</dbReference>
<evidence type="ECO:0000313" key="6">
    <source>
        <dbReference type="Proteomes" id="UP000593562"/>
    </source>
</evidence>
<feature type="compositionally biased region" description="Basic and acidic residues" evidence="4">
    <location>
        <begin position="568"/>
        <end position="580"/>
    </location>
</feature>
<feature type="repeat" description="PPR" evidence="3">
    <location>
        <begin position="492"/>
        <end position="526"/>
    </location>
</feature>
<feature type="compositionally biased region" description="Acidic residues" evidence="4">
    <location>
        <begin position="78"/>
        <end position="98"/>
    </location>
</feature>
<accession>A0A7J7DSS2</accession>
<comment type="caution">
    <text evidence="5">The sequence shown here is derived from an EMBL/GenBank/DDBJ whole genome shotgun (WGS) entry which is preliminary data.</text>
</comment>
<dbReference type="PROSITE" id="PS51375">
    <property type="entry name" value="PPR"/>
    <property type="match status" value="6"/>
</dbReference>
<dbReference type="Proteomes" id="UP000593562">
    <property type="component" value="Unassembled WGS sequence"/>
</dbReference>
<dbReference type="OrthoDB" id="185373at2759"/>
<feature type="compositionally biased region" description="Polar residues" evidence="4">
    <location>
        <begin position="556"/>
        <end position="567"/>
    </location>
</feature>
<feature type="compositionally biased region" description="Basic and acidic residues" evidence="4">
    <location>
        <begin position="68"/>
        <end position="77"/>
    </location>
</feature>
<gene>
    <name evidence="5" type="ORF">HS088_TW04G01157</name>
</gene>
<keyword evidence="2" id="KW-0677">Repeat</keyword>
<evidence type="ECO:0000256" key="4">
    <source>
        <dbReference type="SAM" id="MobiDB-lite"/>
    </source>
</evidence>
<comment type="similarity">
    <text evidence="1">Belongs to the PPR family. P subfamily.</text>
</comment>
<dbReference type="EMBL" id="JAAARO010000004">
    <property type="protein sequence ID" value="KAF5749194.1"/>
    <property type="molecule type" value="Genomic_DNA"/>
</dbReference>
<dbReference type="InParanoid" id="A0A7J7DSS2"/>
<feature type="repeat" description="PPR" evidence="3">
    <location>
        <begin position="320"/>
        <end position="354"/>
    </location>
</feature>
<keyword evidence="6" id="KW-1185">Reference proteome</keyword>
<evidence type="ECO:0000256" key="3">
    <source>
        <dbReference type="PROSITE-ProRule" id="PRU00708"/>
    </source>
</evidence>
<dbReference type="FunCoup" id="A0A7J7DSS2">
    <property type="interactions" value="1058"/>
</dbReference>
<proteinExistence type="inferred from homology"/>
<dbReference type="Pfam" id="PF13041">
    <property type="entry name" value="PPR_2"/>
    <property type="match status" value="1"/>
</dbReference>
<sequence>MRGIRIVRSTTPWILSIIARTHSNFTYTRSVECARPIIEARNSEFSIFSSSFSMSNLEFPSATANPRLQEECRKNDGGDEDGDNDGDDDDDEEGEELKDDAVKQLRVRDEGLVRDINTVVGILQELGSNRVEMKNKQYDVRATKELVDEVLSRVRNDWETAFTFFLWAGKQPGYAHSVREYHSMISILGKMRKFDTAWALIDEMKGSRTGVSLVKPHTLLIMIRRYCAVHDVARAINTFYAYKRFKFDMGMDEFHGLLSALCRYKNVQDAEHLLFCNKDVFPFNSKSFNIVLNGWCNLIGSPREAERVWMEMGKRGIRYDVVSYASIMSCHSKAGNLYKVFKLYEQMKKMGIIPDRKVYNAVIHALAKGGLVKEAFNLVKTMEEKGIAPDVVTYNSLIKPLCRARKIVEAREVLEEMLRRGLSPTIRTYHAFLRMVRTAEEVFVLLEKMREIDCQPTIETYIMLIRKFCRWRQLDSVFKVWNEICQSGLGPDRGSYIVLIHGLFLNGKLKEAYKFYTEMKEKQLLLEPKIDDMIQTWLANKHITECQIKESKDTQSGRGQSGKQTRAVSEKTDQKKDFVRRPETRMVVRERGFSFWDH</sequence>
<protein>
    <submittedName>
        <fullName evidence="5">Pentatricopeptide repeat-containing protein</fullName>
    </submittedName>
</protein>
<dbReference type="InterPro" id="IPR050667">
    <property type="entry name" value="PPR-containing_protein"/>
</dbReference>
<dbReference type="AlphaFoldDB" id="A0A7J7DSS2"/>
<dbReference type="NCBIfam" id="TIGR00756">
    <property type="entry name" value="PPR"/>
    <property type="match status" value="6"/>
</dbReference>
<dbReference type="Pfam" id="PF01535">
    <property type="entry name" value="PPR"/>
    <property type="match status" value="4"/>
</dbReference>
<feature type="repeat" description="PPR" evidence="3">
    <location>
        <begin position="457"/>
        <end position="491"/>
    </location>
</feature>
<dbReference type="PANTHER" id="PTHR47939:SF5">
    <property type="entry name" value="PENTACOTRIPEPTIDE-REPEAT REGION OF PRORP DOMAIN-CONTAINING PROTEIN"/>
    <property type="match status" value="1"/>
</dbReference>
<evidence type="ECO:0000313" key="5">
    <source>
        <dbReference type="EMBL" id="KAF5749194.1"/>
    </source>
</evidence>